<evidence type="ECO:0000313" key="14">
    <source>
        <dbReference type="EMBL" id="KAL3889562.1"/>
    </source>
</evidence>
<dbReference type="InterPro" id="IPR011016">
    <property type="entry name" value="Znf_RING-CH"/>
</dbReference>
<organism evidence="14 15">
    <name type="scientific">Sinanodonta woodiana</name>
    <name type="common">Chinese pond mussel</name>
    <name type="synonym">Anodonta woodiana</name>
    <dbReference type="NCBI Taxonomy" id="1069815"/>
    <lineage>
        <taxon>Eukaryota</taxon>
        <taxon>Metazoa</taxon>
        <taxon>Spiralia</taxon>
        <taxon>Lophotrochozoa</taxon>
        <taxon>Mollusca</taxon>
        <taxon>Bivalvia</taxon>
        <taxon>Autobranchia</taxon>
        <taxon>Heteroconchia</taxon>
        <taxon>Palaeoheterodonta</taxon>
        <taxon>Unionida</taxon>
        <taxon>Unionoidea</taxon>
        <taxon>Unionidae</taxon>
        <taxon>Unioninae</taxon>
        <taxon>Sinanodonta</taxon>
    </lineage>
</organism>
<evidence type="ECO:0000256" key="4">
    <source>
        <dbReference type="ARBA" id="ARBA00022723"/>
    </source>
</evidence>
<evidence type="ECO:0000256" key="5">
    <source>
        <dbReference type="ARBA" id="ARBA00022771"/>
    </source>
</evidence>
<feature type="domain" description="RING-CH-type" evidence="13">
    <location>
        <begin position="135"/>
        <end position="195"/>
    </location>
</feature>
<feature type="non-terminal residue" evidence="14">
    <location>
        <position position="1"/>
    </location>
</feature>
<keyword evidence="9 11" id="KW-0472">Membrane</keyword>
<keyword evidence="7" id="KW-0862">Zinc</keyword>
<dbReference type="Proteomes" id="UP001634394">
    <property type="component" value="Unassembled WGS sequence"/>
</dbReference>
<feature type="domain" description="RING-type" evidence="12">
    <location>
        <begin position="143"/>
        <end position="189"/>
    </location>
</feature>
<protein>
    <submittedName>
        <fullName evidence="14">Uncharacterized protein</fullName>
    </submittedName>
</protein>
<evidence type="ECO:0000259" key="12">
    <source>
        <dbReference type="PROSITE" id="PS50089"/>
    </source>
</evidence>
<keyword evidence="6" id="KW-0833">Ubl conjugation pathway</keyword>
<dbReference type="InterPro" id="IPR013083">
    <property type="entry name" value="Znf_RING/FYVE/PHD"/>
</dbReference>
<evidence type="ECO:0000259" key="13">
    <source>
        <dbReference type="PROSITE" id="PS51292"/>
    </source>
</evidence>
<dbReference type="PANTHER" id="PTHR46065">
    <property type="entry name" value="E3 UBIQUITIN-PROTEIN LIGASE MARCH 2/3 FAMILY MEMBER"/>
    <property type="match status" value="1"/>
</dbReference>
<keyword evidence="8 11" id="KW-1133">Transmembrane helix</keyword>
<dbReference type="SUPFAM" id="SSF57850">
    <property type="entry name" value="RING/U-box"/>
    <property type="match status" value="1"/>
</dbReference>
<keyword evidence="3 11" id="KW-0812">Transmembrane</keyword>
<keyword evidence="2" id="KW-0808">Transferase</keyword>
<evidence type="ECO:0000256" key="7">
    <source>
        <dbReference type="ARBA" id="ARBA00022833"/>
    </source>
</evidence>
<evidence type="ECO:0000256" key="2">
    <source>
        <dbReference type="ARBA" id="ARBA00022679"/>
    </source>
</evidence>
<keyword evidence="4" id="KW-0479">Metal-binding</keyword>
<evidence type="ECO:0000256" key="8">
    <source>
        <dbReference type="ARBA" id="ARBA00022989"/>
    </source>
</evidence>
<name>A0ABD3XTM6_SINWO</name>
<keyword evidence="15" id="KW-1185">Reference proteome</keyword>
<dbReference type="PANTHER" id="PTHR46065:SF3">
    <property type="entry name" value="FI20425P1"/>
    <property type="match status" value="1"/>
</dbReference>
<dbReference type="EMBL" id="JBJQND010000001">
    <property type="protein sequence ID" value="KAL3889562.1"/>
    <property type="molecule type" value="Genomic_DNA"/>
</dbReference>
<dbReference type="Gene3D" id="3.30.40.10">
    <property type="entry name" value="Zinc/RING finger domain, C3HC4 (zinc finger)"/>
    <property type="match status" value="1"/>
</dbReference>
<dbReference type="SMART" id="SM00744">
    <property type="entry name" value="RINGv"/>
    <property type="match status" value="1"/>
</dbReference>
<dbReference type="PROSITE" id="PS50089">
    <property type="entry name" value="ZF_RING_2"/>
    <property type="match status" value="1"/>
</dbReference>
<dbReference type="GO" id="GO:0016740">
    <property type="term" value="F:transferase activity"/>
    <property type="evidence" value="ECO:0007669"/>
    <property type="project" value="UniProtKB-KW"/>
</dbReference>
<dbReference type="GO" id="GO:0016020">
    <property type="term" value="C:membrane"/>
    <property type="evidence" value="ECO:0007669"/>
    <property type="project" value="UniProtKB-SubCell"/>
</dbReference>
<dbReference type="PROSITE" id="PS51292">
    <property type="entry name" value="ZF_RING_CH"/>
    <property type="match status" value="1"/>
</dbReference>
<accession>A0ABD3XTM6</accession>
<dbReference type="Pfam" id="PF12906">
    <property type="entry name" value="RINGv"/>
    <property type="match status" value="1"/>
</dbReference>
<evidence type="ECO:0000313" key="15">
    <source>
        <dbReference type="Proteomes" id="UP001634394"/>
    </source>
</evidence>
<dbReference type="InterPro" id="IPR001841">
    <property type="entry name" value="Znf_RING"/>
</dbReference>
<evidence type="ECO:0000256" key="6">
    <source>
        <dbReference type="ARBA" id="ARBA00022786"/>
    </source>
</evidence>
<comment type="caution">
    <text evidence="14">The sequence shown here is derived from an EMBL/GenBank/DDBJ whole genome shotgun (WGS) entry which is preliminary data.</text>
</comment>
<gene>
    <name evidence="14" type="ORF">ACJMK2_001900</name>
</gene>
<evidence type="ECO:0000256" key="3">
    <source>
        <dbReference type="ARBA" id="ARBA00022692"/>
    </source>
</evidence>
<keyword evidence="5 10" id="KW-0863">Zinc-finger</keyword>
<dbReference type="GO" id="GO:0008270">
    <property type="term" value="F:zinc ion binding"/>
    <property type="evidence" value="ECO:0007669"/>
    <property type="project" value="UniProtKB-KW"/>
</dbReference>
<dbReference type="CDD" id="cd16699">
    <property type="entry name" value="RING_CH-C4HC3_MARCH2-like"/>
    <property type="match status" value="1"/>
</dbReference>
<evidence type="ECO:0000256" key="1">
    <source>
        <dbReference type="ARBA" id="ARBA00004141"/>
    </source>
</evidence>
<reference evidence="14 15" key="1">
    <citation type="submission" date="2024-11" db="EMBL/GenBank/DDBJ databases">
        <title>Chromosome-level genome assembly of the freshwater bivalve Anodonta woodiana.</title>
        <authorList>
            <person name="Chen X."/>
        </authorList>
    </citation>
    <scope>NUCLEOTIDE SEQUENCE [LARGE SCALE GENOMIC DNA]</scope>
    <source>
        <strain evidence="14">MN2024</strain>
        <tissue evidence="14">Gills</tissue>
    </source>
</reference>
<sequence>ETHPSTPPTRNLFSRSAHPATPWLKHNVTANSSTFSSPKPVPPPLSPAITTPIQSSVASQSSIQDLTPIHHAHEEVDEDKEECHLIAGTECPTCKAHHVRPLPLRSVSPLSSTPAPYSKGFSVSHPLCTSILENSFCSEEAICRICHEGDRDEELISPCLCTGSMGMLHISCLEQWLGSSNTTKCEICQYQFCLKRYPRPMKWYLHEPTLKKESKRFVRNLVLMIFFGILAVLITVICLVWSAIFIKEHRILESTSLIMFIVIADTLYGLGLFFGLQQNIHQMRRWQHDHQVIKIQHSVCKEDGVVDDSGQETGDTNPGLLQKLARKFTRKPNRNSQNEVTLRRYSQVDDVIFEGSQDSLESYKKAIIKPISSDDNISVKVTSPCHIIPPDQDEEEARVTYYNWPKAGSTLSYRVNDTDSSLKETVL</sequence>
<comment type="subcellular location">
    <subcellularLocation>
        <location evidence="1">Membrane</location>
        <topology evidence="1">Multi-pass membrane protein</topology>
    </subcellularLocation>
</comment>
<feature type="transmembrane region" description="Helical" evidence="11">
    <location>
        <begin position="221"/>
        <end position="244"/>
    </location>
</feature>
<evidence type="ECO:0000256" key="11">
    <source>
        <dbReference type="SAM" id="Phobius"/>
    </source>
</evidence>
<evidence type="ECO:0000256" key="9">
    <source>
        <dbReference type="ARBA" id="ARBA00023136"/>
    </source>
</evidence>
<dbReference type="AlphaFoldDB" id="A0ABD3XTM6"/>
<proteinExistence type="predicted"/>
<evidence type="ECO:0000256" key="10">
    <source>
        <dbReference type="PROSITE-ProRule" id="PRU00175"/>
    </source>
</evidence>
<feature type="transmembrane region" description="Helical" evidence="11">
    <location>
        <begin position="256"/>
        <end position="276"/>
    </location>
</feature>